<dbReference type="PROSITE" id="PS51186">
    <property type="entry name" value="GNAT"/>
    <property type="match status" value="1"/>
</dbReference>
<organism evidence="5 6">
    <name type="scientific">Microthyrium microscopicum</name>
    <dbReference type="NCBI Taxonomy" id="703497"/>
    <lineage>
        <taxon>Eukaryota</taxon>
        <taxon>Fungi</taxon>
        <taxon>Dikarya</taxon>
        <taxon>Ascomycota</taxon>
        <taxon>Pezizomycotina</taxon>
        <taxon>Dothideomycetes</taxon>
        <taxon>Dothideomycetes incertae sedis</taxon>
        <taxon>Microthyriales</taxon>
        <taxon>Microthyriaceae</taxon>
        <taxon>Microthyrium</taxon>
    </lineage>
</organism>
<dbReference type="InterPro" id="IPR000182">
    <property type="entry name" value="GNAT_dom"/>
</dbReference>
<keyword evidence="6" id="KW-1185">Reference proteome</keyword>
<reference evidence="5" key="1">
    <citation type="journal article" date="2020" name="Stud. Mycol.">
        <title>101 Dothideomycetes genomes: a test case for predicting lifestyles and emergence of pathogens.</title>
        <authorList>
            <person name="Haridas S."/>
            <person name="Albert R."/>
            <person name="Binder M."/>
            <person name="Bloem J."/>
            <person name="Labutti K."/>
            <person name="Salamov A."/>
            <person name="Andreopoulos B."/>
            <person name="Baker S."/>
            <person name="Barry K."/>
            <person name="Bills G."/>
            <person name="Bluhm B."/>
            <person name="Cannon C."/>
            <person name="Castanera R."/>
            <person name="Culley D."/>
            <person name="Daum C."/>
            <person name="Ezra D."/>
            <person name="Gonzalez J."/>
            <person name="Henrissat B."/>
            <person name="Kuo A."/>
            <person name="Liang C."/>
            <person name="Lipzen A."/>
            <person name="Lutzoni F."/>
            <person name="Magnuson J."/>
            <person name="Mondo S."/>
            <person name="Nolan M."/>
            <person name="Ohm R."/>
            <person name="Pangilinan J."/>
            <person name="Park H.-J."/>
            <person name="Ramirez L."/>
            <person name="Alfaro M."/>
            <person name="Sun H."/>
            <person name="Tritt A."/>
            <person name="Yoshinaga Y."/>
            <person name="Zwiers L.-H."/>
            <person name="Turgeon B."/>
            <person name="Goodwin S."/>
            <person name="Spatafora J."/>
            <person name="Crous P."/>
            <person name="Grigoriev I."/>
        </authorList>
    </citation>
    <scope>NUCLEOTIDE SEQUENCE</scope>
    <source>
        <strain evidence="5">CBS 115976</strain>
    </source>
</reference>
<feature type="region of interest" description="Disordered" evidence="3">
    <location>
        <begin position="1"/>
        <end position="23"/>
    </location>
</feature>
<dbReference type="PANTHER" id="PTHR42919">
    <property type="entry name" value="N-ALPHA-ACETYLTRANSFERASE"/>
    <property type="match status" value="1"/>
</dbReference>
<sequence length="249" mass="27853">MQSSITSWLNKKPPRPKVASGITAPDKLKLQSPFDSSQSPRVVDELSSQKHVNVTKKACGIPTKAQVQAVTEATLPELRKLVQILLPIPYPDKFFREILNDEVTASLTLVVLWSDDEPISNPRVVAGIRGRLLAKTPNGNTTVKQLDLEKPCLYIATIGTLAPYRGHGLATTLLRQITARAIEDYGIATVTAHVWETNEEARGWYSNLGFTEVLYEPHYYRRLKPSGAYLLERRVRPTDLLNDPRKENA</sequence>
<name>A0A6A6U4W0_9PEZI</name>
<evidence type="ECO:0000256" key="2">
    <source>
        <dbReference type="ARBA" id="ARBA00023315"/>
    </source>
</evidence>
<proteinExistence type="predicted"/>
<keyword evidence="1 5" id="KW-0808">Transferase</keyword>
<keyword evidence="2 5" id="KW-0012">Acyltransferase</keyword>
<dbReference type="Gene3D" id="3.40.630.30">
    <property type="match status" value="1"/>
</dbReference>
<dbReference type="Pfam" id="PF00583">
    <property type="entry name" value="Acetyltransf_1"/>
    <property type="match status" value="1"/>
</dbReference>
<dbReference type="SUPFAM" id="SSF55729">
    <property type="entry name" value="Acyl-CoA N-acyltransferases (Nat)"/>
    <property type="match status" value="1"/>
</dbReference>
<dbReference type="EMBL" id="MU004239">
    <property type="protein sequence ID" value="KAF2666323.1"/>
    <property type="molecule type" value="Genomic_DNA"/>
</dbReference>
<gene>
    <name evidence="5" type="ORF">BT63DRAFT_55775</name>
</gene>
<dbReference type="GO" id="GO:0031415">
    <property type="term" value="C:NatA complex"/>
    <property type="evidence" value="ECO:0007669"/>
    <property type="project" value="TreeGrafter"/>
</dbReference>
<evidence type="ECO:0000313" key="6">
    <source>
        <dbReference type="Proteomes" id="UP000799302"/>
    </source>
</evidence>
<evidence type="ECO:0000313" key="5">
    <source>
        <dbReference type="EMBL" id="KAF2666323.1"/>
    </source>
</evidence>
<dbReference type="CDD" id="cd04301">
    <property type="entry name" value="NAT_SF"/>
    <property type="match status" value="1"/>
</dbReference>
<dbReference type="AlphaFoldDB" id="A0A6A6U4W0"/>
<dbReference type="OrthoDB" id="47374at2759"/>
<dbReference type="Proteomes" id="UP000799302">
    <property type="component" value="Unassembled WGS sequence"/>
</dbReference>
<feature type="domain" description="N-acetyltransferase" evidence="4">
    <location>
        <begin position="65"/>
        <end position="236"/>
    </location>
</feature>
<dbReference type="InterPro" id="IPR016181">
    <property type="entry name" value="Acyl_CoA_acyltransferase"/>
</dbReference>
<evidence type="ECO:0000256" key="1">
    <source>
        <dbReference type="ARBA" id="ARBA00022679"/>
    </source>
</evidence>
<evidence type="ECO:0000256" key="3">
    <source>
        <dbReference type="SAM" id="MobiDB-lite"/>
    </source>
</evidence>
<dbReference type="GO" id="GO:0016747">
    <property type="term" value="F:acyltransferase activity, transferring groups other than amino-acyl groups"/>
    <property type="evidence" value="ECO:0007669"/>
    <property type="project" value="InterPro"/>
</dbReference>
<protein>
    <submittedName>
        <fullName evidence="5">Acyl-CoA N-acyltransferase</fullName>
    </submittedName>
</protein>
<dbReference type="GO" id="GO:0007064">
    <property type="term" value="P:mitotic sister chromatid cohesion"/>
    <property type="evidence" value="ECO:0007669"/>
    <property type="project" value="TreeGrafter"/>
</dbReference>
<dbReference type="InterPro" id="IPR051556">
    <property type="entry name" value="N-term/lysine_N-AcTrnsfr"/>
</dbReference>
<accession>A0A6A6U4W0</accession>
<dbReference type="PANTHER" id="PTHR42919:SF8">
    <property type="entry name" value="N-ALPHA-ACETYLTRANSFERASE 50"/>
    <property type="match status" value="1"/>
</dbReference>
<evidence type="ECO:0000259" key="4">
    <source>
        <dbReference type="PROSITE" id="PS51186"/>
    </source>
</evidence>